<keyword evidence="1" id="KW-0285">Flavoprotein</keyword>
<dbReference type="Pfam" id="PF00724">
    <property type="entry name" value="Oxidored_FMN"/>
    <property type="match status" value="1"/>
</dbReference>
<feature type="domain" description="NADH:flavin oxidoreductase/NADH oxidase N-terminal" evidence="2">
    <location>
        <begin position="8"/>
        <end position="350"/>
    </location>
</feature>
<gene>
    <name evidence="3" type="ORF">BBAD15_g6358</name>
</gene>
<dbReference type="GO" id="GO:0010181">
    <property type="term" value="F:FMN binding"/>
    <property type="evidence" value="ECO:0007669"/>
    <property type="project" value="InterPro"/>
</dbReference>
<dbReference type="InterPro" id="IPR013785">
    <property type="entry name" value="Aldolase_TIM"/>
</dbReference>
<accession>A0A0A2VL39</accession>
<dbReference type="eggNOG" id="KOG0134">
    <property type="taxonomic scope" value="Eukaryota"/>
</dbReference>
<proteinExistence type="predicted"/>
<dbReference type="InterPro" id="IPR045247">
    <property type="entry name" value="Oye-like"/>
</dbReference>
<reference evidence="3 4" key="1">
    <citation type="submission" date="2012-10" db="EMBL/GenBank/DDBJ databases">
        <title>Genome sequencing and analysis of entomopathogenic fungi Beauveria bassiana D1-5.</title>
        <authorList>
            <person name="Li Q."/>
            <person name="Wang L."/>
            <person name="Zhang Z."/>
            <person name="Wang Q."/>
            <person name="Ren J."/>
            <person name="Wang M."/>
            <person name="Xu W."/>
            <person name="Wang J."/>
            <person name="Lu Y."/>
            <person name="Du Q."/>
            <person name="Sun Z."/>
        </authorList>
    </citation>
    <scope>NUCLEOTIDE SEQUENCE [LARGE SCALE GENOMIC DNA]</scope>
    <source>
        <strain evidence="3 4">D1-5</strain>
    </source>
</reference>
<evidence type="ECO:0000313" key="3">
    <source>
        <dbReference type="EMBL" id="KGQ08323.1"/>
    </source>
</evidence>
<evidence type="ECO:0000256" key="1">
    <source>
        <dbReference type="ARBA" id="ARBA00022630"/>
    </source>
</evidence>
<sequence>MTASSSSKLWQPLQVGRTQISQRIALAPLTRFRNDDEHVATDIMTQYYAERASVPGTLLVTEATGISPAAEGAANLPGVHSAAQIQAWRKVYDAVHAKGSVVFQQIWHQGRAVDPEYVGSRGFKYVSSSAKVMPGRDVAPEPLTEDEILTIIDDFRQAARNVVDAGGDGVEIHGAHGYLIDQFTRDSVNERTDKWGGSVENRARFLLEIVKAVSDEIGADRTALRLSPFASFQGSVSSDTWTQTSYILNQIKARGHKLAYLSLVEPRGDPVLLFLGPQQVDPFAGGEKSLKYFLRQWDNFSPTIVTGAYDLDGAVPAVDEEYAEWDVIVGYGRPFISNPDLVFRIKNKIPFTAYNRKTFYLPKVATGYIDYPFSEQALKAGLGPLRAEIKL</sequence>
<dbReference type="STRING" id="1245745.A0A0A2VL39"/>
<protein>
    <submittedName>
        <fullName evidence="3">Putative 12-oxophytodienoate reductase 11</fullName>
    </submittedName>
</protein>
<dbReference type="PANTHER" id="PTHR22893:SF91">
    <property type="entry name" value="NADPH DEHYDROGENASE 2-RELATED"/>
    <property type="match status" value="1"/>
</dbReference>
<dbReference type="GO" id="GO:0003959">
    <property type="term" value="F:NADPH dehydrogenase activity"/>
    <property type="evidence" value="ECO:0007669"/>
    <property type="project" value="TreeGrafter"/>
</dbReference>
<dbReference type="Gene3D" id="3.20.20.70">
    <property type="entry name" value="Aldolase class I"/>
    <property type="match status" value="1"/>
</dbReference>
<comment type="caution">
    <text evidence="3">The sequence shown here is derived from an EMBL/GenBank/DDBJ whole genome shotgun (WGS) entry which is preliminary data.</text>
</comment>
<evidence type="ECO:0000259" key="2">
    <source>
        <dbReference type="Pfam" id="PF00724"/>
    </source>
</evidence>
<dbReference type="PANTHER" id="PTHR22893">
    <property type="entry name" value="NADH OXIDOREDUCTASE-RELATED"/>
    <property type="match status" value="1"/>
</dbReference>
<dbReference type="SUPFAM" id="SSF51395">
    <property type="entry name" value="FMN-linked oxidoreductases"/>
    <property type="match status" value="1"/>
</dbReference>
<evidence type="ECO:0000313" key="4">
    <source>
        <dbReference type="Proteomes" id="UP000030106"/>
    </source>
</evidence>
<dbReference type="OrthoDB" id="276546at2759"/>
<dbReference type="CDD" id="cd02933">
    <property type="entry name" value="OYE_like_FMN"/>
    <property type="match status" value="1"/>
</dbReference>
<dbReference type="AlphaFoldDB" id="A0A0A2VL39"/>
<dbReference type="EMBL" id="ANFO01000588">
    <property type="protein sequence ID" value="KGQ08323.1"/>
    <property type="molecule type" value="Genomic_DNA"/>
</dbReference>
<dbReference type="HOGENOM" id="CLU_012153_0_0_1"/>
<organism evidence="3 4">
    <name type="scientific">Beauveria bassiana D1-5</name>
    <dbReference type="NCBI Taxonomy" id="1245745"/>
    <lineage>
        <taxon>Eukaryota</taxon>
        <taxon>Fungi</taxon>
        <taxon>Dikarya</taxon>
        <taxon>Ascomycota</taxon>
        <taxon>Pezizomycotina</taxon>
        <taxon>Sordariomycetes</taxon>
        <taxon>Hypocreomycetidae</taxon>
        <taxon>Hypocreales</taxon>
        <taxon>Cordycipitaceae</taxon>
        <taxon>Beauveria</taxon>
    </lineage>
</organism>
<dbReference type="InterPro" id="IPR001155">
    <property type="entry name" value="OxRdtase_FMN_N"/>
</dbReference>
<name>A0A0A2VL39_BEABA</name>
<dbReference type="Proteomes" id="UP000030106">
    <property type="component" value="Unassembled WGS sequence"/>
</dbReference>